<keyword evidence="2" id="KW-0862">Zinc</keyword>
<dbReference type="EMBL" id="WNJL01000001">
    <property type="protein sequence ID" value="NDU41065.1"/>
    <property type="molecule type" value="Genomic_DNA"/>
</dbReference>
<feature type="domain" description="Zinc finger CHCC-type" evidence="1">
    <location>
        <begin position="30"/>
        <end position="57"/>
    </location>
</feature>
<dbReference type="GO" id="GO:0008270">
    <property type="term" value="F:zinc ion binding"/>
    <property type="evidence" value="ECO:0007669"/>
    <property type="project" value="UniProtKB-KW"/>
</dbReference>
<keyword evidence="2" id="KW-0863">Zinc-finger</keyword>
<reference evidence="2" key="1">
    <citation type="submission" date="2019-11" db="EMBL/GenBank/DDBJ databases">
        <title>Acidithiobacillus ferrianus sp. nov.: a facultatively anaerobic and extremely acidophilic chemolithoautotroph.</title>
        <authorList>
            <person name="Norris P.R."/>
            <person name="Falagan C."/>
            <person name="Moya-Beltran A."/>
            <person name="Castro M."/>
            <person name="Quatrini R."/>
            <person name="Johnson D.B."/>
        </authorList>
    </citation>
    <scope>NUCLEOTIDE SEQUENCE [LARGE SCALE GENOMIC DNA]</scope>
    <source>
        <strain evidence="2">MG</strain>
    </source>
</reference>
<dbReference type="InterPro" id="IPR019401">
    <property type="entry name" value="Znf_CHCC"/>
</dbReference>
<proteinExistence type="predicted"/>
<dbReference type="AlphaFoldDB" id="A0A845U6C0"/>
<evidence type="ECO:0000313" key="2">
    <source>
        <dbReference type="EMBL" id="NDU41065.1"/>
    </source>
</evidence>
<accession>A0A845U6C0</accession>
<dbReference type="Pfam" id="PF10276">
    <property type="entry name" value="zf-CHCC"/>
    <property type="match status" value="1"/>
</dbReference>
<gene>
    <name evidence="2" type="ORF">GL267_00020</name>
</gene>
<comment type="caution">
    <text evidence="2">The sequence shown here is derived from an EMBL/GenBank/DDBJ whole genome shotgun (WGS) entry which is preliminary data.</text>
</comment>
<sequence>MTEKITCCDKNYTEVTAKDLPLYCPMPGMSRWNGHPRVFLKIEAAGEARCPYCGTLYVLRGGAARQAAGH</sequence>
<dbReference type="Gene3D" id="2.60.260.40">
    <property type="entry name" value="q5lls5 like domains"/>
    <property type="match status" value="1"/>
</dbReference>
<dbReference type="RefSeq" id="WP_163095268.1">
    <property type="nucleotide sequence ID" value="NZ_CP127523.1"/>
</dbReference>
<evidence type="ECO:0000259" key="1">
    <source>
        <dbReference type="Pfam" id="PF10276"/>
    </source>
</evidence>
<protein>
    <submittedName>
        <fullName evidence="2">Zinc-finger domain-containing protein</fullName>
    </submittedName>
</protein>
<keyword evidence="2" id="KW-0479">Metal-binding</keyword>
<name>A0A845U6C0_9PROT</name>
<organism evidence="2">
    <name type="scientific">Acidithiobacillus ferrianus</name>
    <dbReference type="NCBI Taxonomy" id="2678518"/>
    <lineage>
        <taxon>Bacteria</taxon>
        <taxon>Pseudomonadati</taxon>
        <taxon>Pseudomonadota</taxon>
        <taxon>Acidithiobacillia</taxon>
        <taxon>Acidithiobacillales</taxon>
        <taxon>Acidithiobacillaceae</taxon>
        <taxon>Acidithiobacillus</taxon>
    </lineage>
</organism>